<protein>
    <submittedName>
        <fullName evidence="1">Uncharacterized protein</fullName>
    </submittedName>
</protein>
<organism evidence="1 2">
    <name type="scientific">Nelumbo nucifera</name>
    <name type="common">Sacred lotus</name>
    <dbReference type="NCBI Taxonomy" id="4432"/>
    <lineage>
        <taxon>Eukaryota</taxon>
        <taxon>Viridiplantae</taxon>
        <taxon>Streptophyta</taxon>
        <taxon>Embryophyta</taxon>
        <taxon>Tracheophyta</taxon>
        <taxon>Spermatophyta</taxon>
        <taxon>Magnoliopsida</taxon>
        <taxon>Proteales</taxon>
        <taxon>Nelumbonaceae</taxon>
        <taxon>Nelumbo</taxon>
    </lineage>
</organism>
<accession>A0A822Y992</accession>
<evidence type="ECO:0000313" key="1">
    <source>
        <dbReference type="EMBL" id="DAD28832.1"/>
    </source>
</evidence>
<comment type="caution">
    <text evidence="1">The sequence shown here is derived from an EMBL/GenBank/DDBJ whole genome shotgun (WGS) entry which is preliminary data.</text>
</comment>
<reference evidence="1 2" key="1">
    <citation type="journal article" date="2020" name="Mol. Biol. Evol.">
        <title>Distinct Expression and Methylation Patterns for Genes with Different Fates following a Single Whole-Genome Duplication in Flowering Plants.</title>
        <authorList>
            <person name="Shi T."/>
            <person name="Rahmani R.S."/>
            <person name="Gugger P.F."/>
            <person name="Wang M."/>
            <person name="Li H."/>
            <person name="Zhang Y."/>
            <person name="Li Z."/>
            <person name="Wang Q."/>
            <person name="Van de Peer Y."/>
            <person name="Marchal K."/>
            <person name="Chen J."/>
        </authorList>
    </citation>
    <scope>NUCLEOTIDE SEQUENCE [LARGE SCALE GENOMIC DNA]</scope>
    <source>
        <tissue evidence="1">Leaf</tissue>
    </source>
</reference>
<dbReference type="AlphaFoldDB" id="A0A822Y992"/>
<evidence type="ECO:0000313" key="2">
    <source>
        <dbReference type="Proteomes" id="UP000607653"/>
    </source>
</evidence>
<gene>
    <name evidence="1" type="ORF">HUJ06_030300</name>
</gene>
<proteinExistence type="predicted"/>
<name>A0A822Y992_NELNU</name>
<dbReference type="Proteomes" id="UP000607653">
    <property type="component" value="Unassembled WGS sequence"/>
</dbReference>
<sequence length="76" mass="8883">MAIVIIQHYNVWFIVHLKENKRNVAALRWSVGIVRLAASQTNYRYIQILFSFSFWIDFSWCVVGGKYNIYSHGTAA</sequence>
<dbReference type="EMBL" id="DUZY01000002">
    <property type="protein sequence ID" value="DAD28832.1"/>
    <property type="molecule type" value="Genomic_DNA"/>
</dbReference>
<keyword evidence="2" id="KW-1185">Reference proteome</keyword>